<organism evidence="1 2">
    <name type="scientific">Araneus ventricosus</name>
    <name type="common">Orbweaver spider</name>
    <name type="synonym">Epeira ventricosa</name>
    <dbReference type="NCBI Taxonomy" id="182803"/>
    <lineage>
        <taxon>Eukaryota</taxon>
        <taxon>Metazoa</taxon>
        <taxon>Ecdysozoa</taxon>
        <taxon>Arthropoda</taxon>
        <taxon>Chelicerata</taxon>
        <taxon>Arachnida</taxon>
        <taxon>Araneae</taxon>
        <taxon>Araneomorphae</taxon>
        <taxon>Entelegynae</taxon>
        <taxon>Araneoidea</taxon>
        <taxon>Araneidae</taxon>
        <taxon>Araneus</taxon>
    </lineage>
</organism>
<proteinExistence type="predicted"/>
<name>A0A4Y2TFV7_ARAVE</name>
<keyword evidence="2" id="KW-1185">Reference proteome</keyword>
<gene>
    <name evidence="1" type="ORF">AVEN_87245_1</name>
</gene>
<evidence type="ECO:0000313" key="2">
    <source>
        <dbReference type="Proteomes" id="UP000499080"/>
    </source>
</evidence>
<sequence length="101" mass="11680">MFVSTKSSSVFFERVSVKSKKTLIFIFRIGTYYERDRERLADISRVCWTARIGTSGLRARSREACRHLSGQLDCSDWDFWTSSEIDRRLQTFLGSTGLLVS</sequence>
<dbReference type="AlphaFoldDB" id="A0A4Y2TFV7"/>
<accession>A0A4Y2TFV7</accession>
<dbReference type="Proteomes" id="UP000499080">
    <property type="component" value="Unassembled WGS sequence"/>
</dbReference>
<evidence type="ECO:0000313" key="1">
    <source>
        <dbReference type="EMBL" id="GBN97995.1"/>
    </source>
</evidence>
<reference evidence="1 2" key="1">
    <citation type="journal article" date="2019" name="Sci. Rep.">
        <title>Orb-weaving spider Araneus ventricosus genome elucidates the spidroin gene catalogue.</title>
        <authorList>
            <person name="Kono N."/>
            <person name="Nakamura H."/>
            <person name="Ohtoshi R."/>
            <person name="Moran D.A.P."/>
            <person name="Shinohara A."/>
            <person name="Yoshida Y."/>
            <person name="Fujiwara M."/>
            <person name="Mori M."/>
            <person name="Tomita M."/>
            <person name="Arakawa K."/>
        </authorList>
    </citation>
    <scope>NUCLEOTIDE SEQUENCE [LARGE SCALE GENOMIC DNA]</scope>
</reference>
<comment type="caution">
    <text evidence="1">The sequence shown here is derived from an EMBL/GenBank/DDBJ whole genome shotgun (WGS) entry which is preliminary data.</text>
</comment>
<protein>
    <submittedName>
        <fullName evidence="1">Uncharacterized protein</fullName>
    </submittedName>
</protein>
<dbReference type="EMBL" id="BGPR01027473">
    <property type="protein sequence ID" value="GBN97995.1"/>
    <property type="molecule type" value="Genomic_DNA"/>
</dbReference>